<feature type="compositionally biased region" description="Polar residues" evidence="1">
    <location>
        <begin position="227"/>
        <end position="246"/>
    </location>
</feature>
<evidence type="ECO:0000313" key="4">
    <source>
        <dbReference type="Proteomes" id="UP001558713"/>
    </source>
</evidence>
<organism evidence="3 4">
    <name type="scientific">Cardamine amara subsp. amara</name>
    <dbReference type="NCBI Taxonomy" id="228776"/>
    <lineage>
        <taxon>Eukaryota</taxon>
        <taxon>Viridiplantae</taxon>
        <taxon>Streptophyta</taxon>
        <taxon>Embryophyta</taxon>
        <taxon>Tracheophyta</taxon>
        <taxon>Spermatophyta</taxon>
        <taxon>Magnoliopsida</taxon>
        <taxon>eudicotyledons</taxon>
        <taxon>Gunneridae</taxon>
        <taxon>Pentapetalae</taxon>
        <taxon>rosids</taxon>
        <taxon>malvids</taxon>
        <taxon>Brassicales</taxon>
        <taxon>Brassicaceae</taxon>
        <taxon>Cardamineae</taxon>
        <taxon>Cardamine</taxon>
    </lineage>
</organism>
<comment type="caution">
    <text evidence="3">The sequence shown here is derived from an EMBL/GenBank/DDBJ whole genome shotgun (WGS) entry which is preliminary data.</text>
</comment>
<dbReference type="Proteomes" id="UP001558713">
    <property type="component" value="Unassembled WGS sequence"/>
</dbReference>
<name>A0ABD0Z417_CARAN</name>
<evidence type="ECO:0000313" key="3">
    <source>
        <dbReference type="EMBL" id="KAL1189427.1"/>
    </source>
</evidence>
<accession>A0ABD0Z417</accession>
<keyword evidence="4" id="KW-1185">Reference proteome</keyword>
<reference evidence="3 4" key="1">
    <citation type="submission" date="2024-04" db="EMBL/GenBank/DDBJ databases">
        <title>Genome assembly C_amara_ONT_v2.</title>
        <authorList>
            <person name="Yant L."/>
            <person name="Moore C."/>
            <person name="Slenker M."/>
        </authorList>
    </citation>
    <scope>NUCLEOTIDE SEQUENCE [LARGE SCALE GENOMIC DNA]</scope>
    <source>
        <tissue evidence="3">Leaf</tissue>
    </source>
</reference>
<dbReference type="PANTHER" id="PTHR34482">
    <property type="entry name" value="DNA DAMAGE-INDUCIBLE PROTEIN 1-LIKE"/>
    <property type="match status" value="1"/>
</dbReference>
<dbReference type="EMBL" id="JBANAX010000899">
    <property type="protein sequence ID" value="KAL1189427.1"/>
    <property type="molecule type" value="Genomic_DNA"/>
</dbReference>
<evidence type="ECO:0000259" key="2">
    <source>
        <dbReference type="Pfam" id="PF03732"/>
    </source>
</evidence>
<proteinExistence type="predicted"/>
<dbReference type="Pfam" id="PF03732">
    <property type="entry name" value="Retrotrans_gag"/>
    <property type="match status" value="1"/>
</dbReference>
<evidence type="ECO:0000256" key="1">
    <source>
        <dbReference type="SAM" id="MobiDB-lite"/>
    </source>
</evidence>
<gene>
    <name evidence="3" type="ORF">V5N11_012179</name>
</gene>
<feature type="region of interest" description="Disordered" evidence="1">
    <location>
        <begin position="214"/>
        <end position="246"/>
    </location>
</feature>
<protein>
    <recommendedName>
        <fullName evidence="2">Retrotransposon gag domain-containing protein</fullName>
    </recommendedName>
</protein>
<feature type="domain" description="Retrotransposon gag" evidence="2">
    <location>
        <begin position="84"/>
        <end position="178"/>
    </location>
</feature>
<dbReference type="AlphaFoldDB" id="A0ABD0Z417"/>
<dbReference type="PANTHER" id="PTHR34482:SF49">
    <property type="entry name" value="RETROTRANSPOSON GAG DOMAIN-CONTAINING PROTEIN"/>
    <property type="match status" value="1"/>
</dbReference>
<sequence>MIHDLLNHMLQQQQSQVQPQPPAQGGNYQESDSAKFLKLVTMMKDLGIRKYKGEHDTMVADSWMRNLEANFDASSCPHEFKVQIAEYFLDEHAYTWWESIVPLHQQQGLTWEIFKKEFERKYFPLEARDRLERQFNNLEQGKMSVRAYETLFMRLRRYIGPVRHDQEAMIRKFLWGLRLDIQGRLMSVTYTNLTELVERAVTIEDVIRREQDLAATNGATQPVPMRNNVNQAGYNPSQKGQAPNGR</sequence>
<dbReference type="InterPro" id="IPR005162">
    <property type="entry name" value="Retrotrans_gag_dom"/>
</dbReference>